<evidence type="ECO:0000313" key="10">
    <source>
        <dbReference type="Proteomes" id="UP001501081"/>
    </source>
</evidence>
<reference evidence="10" key="1">
    <citation type="journal article" date="2019" name="Int. J. Syst. Evol. Microbiol.">
        <title>The Global Catalogue of Microorganisms (GCM) 10K type strain sequencing project: providing services to taxonomists for standard genome sequencing and annotation.</title>
        <authorList>
            <consortium name="The Broad Institute Genomics Platform"/>
            <consortium name="The Broad Institute Genome Sequencing Center for Infectious Disease"/>
            <person name="Wu L."/>
            <person name="Ma J."/>
        </authorList>
    </citation>
    <scope>NUCLEOTIDE SEQUENCE [LARGE SCALE GENOMIC DNA]</scope>
    <source>
        <strain evidence="10">JCM 17338</strain>
    </source>
</reference>
<dbReference type="Proteomes" id="UP001501081">
    <property type="component" value="Unassembled WGS sequence"/>
</dbReference>
<keyword evidence="7 8" id="KW-0472">Membrane</keyword>
<feature type="transmembrane region" description="Helical" evidence="8">
    <location>
        <begin position="219"/>
        <end position="241"/>
    </location>
</feature>
<feature type="transmembrane region" description="Helical" evidence="8">
    <location>
        <begin position="157"/>
        <end position="183"/>
    </location>
</feature>
<protein>
    <submittedName>
        <fullName evidence="9">AI-2E family transporter</fullName>
    </submittedName>
</protein>
<dbReference type="InterPro" id="IPR002549">
    <property type="entry name" value="AI-2E-like"/>
</dbReference>
<keyword evidence="4" id="KW-1003">Cell membrane</keyword>
<proteinExistence type="inferred from homology"/>
<dbReference type="Pfam" id="PF01594">
    <property type="entry name" value="AI-2E_transport"/>
    <property type="match status" value="1"/>
</dbReference>
<evidence type="ECO:0000256" key="4">
    <source>
        <dbReference type="ARBA" id="ARBA00022475"/>
    </source>
</evidence>
<feature type="transmembrane region" description="Helical" evidence="8">
    <location>
        <begin position="49"/>
        <end position="69"/>
    </location>
</feature>
<keyword evidence="10" id="KW-1185">Reference proteome</keyword>
<evidence type="ECO:0000256" key="8">
    <source>
        <dbReference type="SAM" id="Phobius"/>
    </source>
</evidence>
<evidence type="ECO:0000256" key="7">
    <source>
        <dbReference type="ARBA" id="ARBA00023136"/>
    </source>
</evidence>
<evidence type="ECO:0000256" key="6">
    <source>
        <dbReference type="ARBA" id="ARBA00022989"/>
    </source>
</evidence>
<feature type="transmembrane region" description="Helical" evidence="8">
    <location>
        <begin position="313"/>
        <end position="341"/>
    </location>
</feature>
<comment type="similarity">
    <text evidence="2">Belongs to the autoinducer-2 exporter (AI-2E) (TC 2.A.86) family.</text>
</comment>
<accession>A0ABP7Q6H3</accession>
<evidence type="ECO:0000256" key="1">
    <source>
        <dbReference type="ARBA" id="ARBA00004651"/>
    </source>
</evidence>
<dbReference type="PANTHER" id="PTHR21716">
    <property type="entry name" value="TRANSMEMBRANE PROTEIN"/>
    <property type="match status" value="1"/>
</dbReference>
<keyword evidence="6 8" id="KW-1133">Transmembrane helix</keyword>
<evidence type="ECO:0000313" key="9">
    <source>
        <dbReference type="EMBL" id="GAA3977008.1"/>
    </source>
</evidence>
<sequence length="386" mass="43515">MKQLIGHFVFNWILIYIMKDKLSFLPKLALVLFCLISLTYIAILGQSLLAPLLFSFLMGILLLPVANFLERRFKFKRSLSTIVSVILMIAGIGGIIYFFGNQLSDLWKDWPLLKEKADVSFHELQHWISKTFHVNTEKQLAYLNDSTEKALATSATIVATTLATLSSTLLFLGFTLLFTFFILNYRRILFTFLTSVFKEEHKEKVSEIVSQIQYIIKKYIIGLFLQMLIVTVLMITVLSLLGVKYAVLLGLVAGIFNVVPYLGIFFALLISCLITFATAGAGKVLLVLIAFVGVHAIDGNILMPLVVGSKVKINALIAFIGIVVGEMIWGISGMFLCIPYLAMVKIIFDRVDTLKPWGILMGEEHKPEKKKRVYQITKKIKLEEKD</sequence>
<organism evidence="9 10">
    <name type="scientific">Pedobacter ginsengiterrae</name>
    <dbReference type="NCBI Taxonomy" id="871696"/>
    <lineage>
        <taxon>Bacteria</taxon>
        <taxon>Pseudomonadati</taxon>
        <taxon>Bacteroidota</taxon>
        <taxon>Sphingobacteriia</taxon>
        <taxon>Sphingobacteriales</taxon>
        <taxon>Sphingobacteriaceae</taxon>
        <taxon>Pedobacter</taxon>
    </lineage>
</organism>
<name>A0ABP7Q6H3_9SPHI</name>
<gene>
    <name evidence="9" type="ORF">GCM10022246_31610</name>
</gene>
<dbReference type="PANTHER" id="PTHR21716:SF53">
    <property type="entry name" value="PERMEASE PERM-RELATED"/>
    <property type="match status" value="1"/>
</dbReference>
<comment type="subcellular location">
    <subcellularLocation>
        <location evidence="1">Cell membrane</location>
        <topology evidence="1">Multi-pass membrane protein</topology>
    </subcellularLocation>
</comment>
<feature type="transmembrane region" description="Helical" evidence="8">
    <location>
        <begin position="284"/>
        <end position="307"/>
    </location>
</feature>
<comment type="caution">
    <text evidence="9">The sequence shown here is derived from an EMBL/GenBank/DDBJ whole genome shotgun (WGS) entry which is preliminary data.</text>
</comment>
<evidence type="ECO:0000256" key="3">
    <source>
        <dbReference type="ARBA" id="ARBA00022448"/>
    </source>
</evidence>
<dbReference type="RefSeq" id="WP_316757316.1">
    <property type="nucleotide sequence ID" value="NZ_BAABAK010000016.1"/>
</dbReference>
<keyword evidence="5 8" id="KW-0812">Transmembrane</keyword>
<evidence type="ECO:0000256" key="5">
    <source>
        <dbReference type="ARBA" id="ARBA00022692"/>
    </source>
</evidence>
<evidence type="ECO:0000256" key="2">
    <source>
        <dbReference type="ARBA" id="ARBA00009773"/>
    </source>
</evidence>
<feature type="transmembrane region" description="Helical" evidence="8">
    <location>
        <begin position="81"/>
        <end position="100"/>
    </location>
</feature>
<feature type="transmembrane region" description="Helical" evidence="8">
    <location>
        <begin position="247"/>
        <end position="277"/>
    </location>
</feature>
<dbReference type="EMBL" id="BAABAK010000016">
    <property type="protein sequence ID" value="GAA3977008.1"/>
    <property type="molecule type" value="Genomic_DNA"/>
</dbReference>
<keyword evidence="3" id="KW-0813">Transport</keyword>
<feature type="transmembrane region" description="Helical" evidence="8">
    <location>
        <begin position="24"/>
        <end position="43"/>
    </location>
</feature>